<dbReference type="Proteomes" id="UP001236014">
    <property type="component" value="Chromosome"/>
</dbReference>
<accession>A0A9Y2MU81</accession>
<organism evidence="1 2">
    <name type="scientific">Amycolatopsis carbonis</name>
    <dbReference type="NCBI Taxonomy" id="715471"/>
    <lineage>
        <taxon>Bacteria</taxon>
        <taxon>Bacillati</taxon>
        <taxon>Actinomycetota</taxon>
        <taxon>Actinomycetes</taxon>
        <taxon>Pseudonocardiales</taxon>
        <taxon>Pseudonocardiaceae</taxon>
        <taxon>Amycolatopsis</taxon>
    </lineage>
</organism>
<gene>
    <name evidence="1" type="ORF">QRX50_45855</name>
</gene>
<name>A0A9Y2MU81_9PSEU</name>
<protein>
    <submittedName>
        <fullName evidence="1">Uncharacterized protein</fullName>
    </submittedName>
</protein>
<dbReference type="EMBL" id="CP127294">
    <property type="protein sequence ID" value="WIX78596.1"/>
    <property type="molecule type" value="Genomic_DNA"/>
</dbReference>
<dbReference type="AlphaFoldDB" id="A0A9Y2MU81"/>
<evidence type="ECO:0000313" key="2">
    <source>
        <dbReference type="Proteomes" id="UP001236014"/>
    </source>
</evidence>
<proteinExistence type="predicted"/>
<sequence>MTLSLLAHELTAVIDGVAATFGPGAIPTVDGELDCDPARPGTLMCWQYGVRLDHRGDAEHQLAESVLPSLEAAGWSVHDRSTPRELIARFHRDGADFTVHVARAGGGVAIIGSTRCVVPA</sequence>
<reference evidence="1 2" key="1">
    <citation type="submission" date="2023-06" db="EMBL/GenBank/DDBJ databases">
        <authorList>
            <person name="Oyuntsetseg B."/>
            <person name="Kim S.B."/>
        </authorList>
    </citation>
    <scope>NUCLEOTIDE SEQUENCE [LARGE SCALE GENOMIC DNA]</scope>
    <source>
        <strain evidence="1 2">2-15</strain>
    </source>
</reference>
<keyword evidence="2" id="KW-1185">Reference proteome</keyword>
<evidence type="ECO:0000313" key="1">
    <source>
        <dbReference type="EMBL" id="WIX78596.1"/>
    </source>
</evidence>
<dbReference type="RefSeq" id="WP_285969307.1">
    <property type="nucleotide sequence ID" value="NZ_CP127294.1"/>
</dbReference>
<dbReference type="KEGG" id="acab:QRX50_45855"/>